<sequence>LSPHPFIPFIERGRADGIGSATRPAKIMLARPILLLLSAIASFGLGCIRMEPTSPGIRATPKPFVCPAIMAPTSLTACMDAATSNCGPANIEPLKVSCPSGIMYAKAGAFEQAGFPSPFTCDTVRETWTDSTGQPLSAIGFPANTQIYVACIL</sequence>
<dbReference type="EMBL" id="BTSX01000006">
    <property type="protein sequence ID" value="GMT02752.1"/>
    <property type="molecule type" value="Genomic_DNA"/>
</dbReference>
<dbReference type="AlphaFoldDB" id="A0AAV5U7K9"/>
<evidence type="ECO:0000313" key="1">
    <source>
        <dbReference type="EMBL" id="GMT02752.1"/>
    </source>
</evidence>
<protein>
    <recommendedName>
        <fullName evidence="3">Integron gene cassette protein</fullName>
    </recommendedName>
</protein>
<organism evidence="1 2">
    <name type="scientific">Pristionchus entomophagus</name>
    <dbReference type="NCBI Taxonomy" id="358040"/>
    <lineage>
        <taxon>Eukaryota</taxon>
        <taxon>Metazoa</taxon>
        <taxon>Ecdysozoa</taxon>
        <taxon>Nematoda</taxon>
        <taxon>Chromadorea</taxon>
        <taxon>Rhabditida</taxon>
        <taxon>Rhabditina</taxon>
        <taxon>Diplogasteromorpha</taxon>
        <taxon>Diplogasteroidea</taxon>
        <taxon>Neodiplogasteridae</taxon>
        <taxon>Pristionchus</taxon>
    </lineage>
</organism>
<proteinExistence type="predicted"/>
<accession>A0AAV5U7K9</accession>
<gene>
    <name evidence="1" type="ORF">PENTCL1PPCAC_24926</name>
</gene>
<evidence type="ECO:0000313" key="2">
    <source>
        <dbReference type="Proteomes" id="UP001432027"/>
    </source>
</evidence>
<keyword evidence="2" id="KW-1185">Reference proteome</keyword>
<comment type="caution">
    <text evidence="1">The sequence shown here is derived from an EMBL/GenBank/DDBJ whole genome shotgun (WGS) entry which is preliminary data.</text>
</comment>
<evidence type="ECO:0008006" key="3">
    <source>
        <dbReference type="Google" id="ProtNLM"/>
    </source>
</evidence>
<dbReference type="Proteomes" id="UP001432027">
    <property type="component" value="Unassembled WGS sequence"/>
</dbReference>
<feature type="non-terminal residue" evidence="1">
    <location>
        <position position="1"/>
    </location>
</feature>
<reference evidence="1" key="1">
    <citation type="submission" date="2023-10" db="EMBL/GenBank/DDBJ databases">
        <title>Genome assembly of Pristionchus species.</title>
        <authorList>
            <person name="Yoshida K."/>
            <person name="Sommer R.J."/>
        </authorList>
    </citation>
    <scope>NUCLEOTIDE SEQUENCE</scope>
    <source>
        <strain evidence="1">RS0144</strain>
    </source>
</reference>
<name>A0AAV5U7K9_9BILA</name>